<comment type="caution">
    <text evidence="1">The sequence shown here is derived from an EMBL/GenBank/DDBJ whole genome shotgun (WGS) entry which is preliminary data.</text>
</comment>
<proteinExistence type="predicted"/>
<reference evidence="1 2" key="1">
    <citation type="journal article" date="2015" name="Nature">
        <title>rRNA introns, odd ribosomes, and small enigmatic genomes across a large radiation of phyla.</title>
        <authorList>
            <person name="Brown C.T."/>
            <person name="Hug L.A."/>
            <person name="Thomas B.C."/>
            <person name="Sharon I."/>
            <person name="Castelle C.J."/>
            <person name="Singh A."/>
            <person name="Wilkins M.J."/>
            <person name="Williams K.H."/>
            <person name="Banfield J.F."/>
        </authorList>
    </citation>
    <scope>NUCLEOTIDE SEQUENCE [LARGE SCALE GENOMIC DNA]</scope>
</reference>
<evidence type="ECO:0000313" key="2">
    <source>
        <dbReference type="Proteomes" id="UP000034913"/>
    </source>
</evidence>
<dbReference type="EMBL" id="LCRB01000002">
    <property type="protein sequence ID" value="KKW26859.1"/>
    <property type="molecule type" value="Genomic_DNA"/>
</dbReference>
<accession>A0A0G2A3R8</accession>
<evidence type="ECO:0000313" key="1">
    <source>
        <dbReference type="EMBL" id="KKW26859.1"/>
    </source>
</evidence>
<dbReference type="Proteomes" id="UP000034913">
    <property type="component" value="Unassembled WGS sequence"/>
</dbReference>
<gene>
    <name evidence="1" type="ORF">VF00_C0002G0184</name>
</gene>
<organism evidence="1 2">
    <name type="scientific">candidate division Kazan bacterium GW2011_GWB1_52_7</name>
    <dbReference type="NCBI Taxonomy" id="1620414"/>
    <lineage>
        <taxon>Bacteria</taxon>
        <taxon>Bacteria division Kazan-3B-28</taxon>
    </lineage>
</organism>
<dbReference type="AlphaFoldDB" id="A0A0G2A3R8"/>
<dbReference type="Gene3D" id="2.60.120.430">
    <property type="entry name" value="Galactose-binding lectin"/>
    <property type="match status" value="1"/>
</dbReference>
<name>A0A0G2A3R8_UNCK3</name>
<sequence length="424" mass="44290">MSNRPHFLLQLIRWDLRATLALALGLVILVGWSLAASDAMIAFDFGTASFADLNSGDIRVSGGVSLYPQTSGTISFGWVSPDITEFSDGANVSNKRNRDYNGGQPPNTFRISGLPVGSYKFSATVGTASGTLSTRMTIGDKTTTITKSDGWGTISLITNVGGDSVDINFSSANGGDSWGINALLINLSTGAVPQPGFSLSAVPATQQVIAGGVATFAIGITPFNNYTGTVSFSAAGITPGVTAAFVPSQLSSLPGSSELRLATTAQTSPTIYEVLVTAAGNDSQVVTKTAMVKLVVIAGSEPSPPTQPGGEVVSPDAVSPRSDQEVKDEFALVDQYVQQVEQQRLVQPKEVVELQTISDSMAGFPLGTFELPPPKTSLEASLQFLTRAGIIDSTLSTASRSDQRAPKPLGFWARFWGAVSSPVQ</sequence>
<protein>
    <submittedName>
        <fullName evidence="1">Uncharacterized protein</fullName>
    </submittedName>
</protein>